<name>A0AAD5SDA1_9FUNG</name>
<evidence type="ECO:0000313" key="3">
    <source>
        <dbReference type="EMBL" id="KAJ3052339.1"/>
    </source>
</evidence>
<dbReference type="Gene3D" id="3.40.50.1440">
    <property type="entry name" value="Tubulin/FtsZ, GTPase domain"/>
    <property type="match status" value="1"/>
</dbReference>
<reference evidence="3" key="1">
    <citation type="submission" date="2020-05" db="EMBL/GenBank/DDBJ databases">
        <title>Phylogenomic resolution of chytrid fungi.</title>
        <authorList>
            <person name="Stajich J.E."/>
            <person name="Amses K."/>
            <person name="Simmons R."/>
            <person name="Seto K."/>
            <person name="Myers J."/>
            <person name="Bonds A."/>
            <person name="Quandt C.A."/>
            <person name="Barry K."/>
            <person name="Liu P."/>
            <person name="Grigoriev I."/>
            <person name="Longcore J.E."/>
            <person name="James T.Y."/>
        </authorList>
    </citation>
    <scope>NUCLEOTIDE SEQUENCE</scope>
    <source>
        <strain evidence="3">JEL0318</strain>
    </source>
</reference>
<dbReference type="Proteomes" id="UP001212841">
    <property type="component" value="Unassembled WGS sequence"/>
</dbReference>
<evidence type="ECO:0000256" key="1">
    <source>
        <dbReference type="ARBA" id="ARBA00022741"/>
    </source>
</evidence>
<evidence type="ECO:0000313" key="4">
    <source>
        <dbReference type="Proteomes" id="UP001212841"/>
    </source>
</evidence>
<sequence length="118" mass="13441">MSGTTTCLRFPGHLNANLRKPAVKMFPIPWIHVSMVHSALLDSSQYPILIFTNRNQHKFAMKNMTARPLQPLPNRRCDVPSSHVPECLHVAQKKHSSFFVHWIPERSEDASVSSRARA</sequence>
<dbReference type="InterPro" id="IPR008280">
    <property type="entry name" value="Tub_FtsZ_C"/>
</dbReference>
<organism evidence="3 4">
    <name type="scientific">Rhizophlyctis rosea</name>
    <dbReference type="NCBI Taxonomy" id="64517"/>
    <lineage>
        <taxon>Eukaryota</taxon>
        <taxon>Fungi</taxon>
        <taxon>Fungi incertae sedis</taxon>
        <taxon>Chytridiomycota</taxon>
        <taxon>Chytridiomycota incertae sedis</taxon>
        <taxon>Chytridiomycetes</taxon>
        <taxon>Rhizophlyctidales</taxon>
        <taxon>Rhizophlyctidaceae</taxon>
        <taxon>Rhizophlyctis</taxon>
    </lineage>
</organism>
<dbReference type="GO" id="GO:0005525">
    <property type="term" value="F:GTP binding"/>
    <property type="evidence" value="ECO:0007669"/>
    <property type="project" value="UniProtKB-KW"/>
</dbReference>
<keyword evidence="1" id="KW-0547">Nucleotide-binding</keyword>
<protein>
    <submittedName>
        <fullName evidence="3">Uncharacterized protein</fullName>
    </submittedName>
</protein>
<evidence type="ECO:0000256" key="2">
    <source>
        <dbReference type="ARBA" id="ARBA00023134"/>
    </source>
</evidence>
<dbReference type="EMBL" id="JADGJD010000303">
    <property type="protein sequence ID" value="KAJ3052339.1"/>
    <property type="molecule type" value="Genomic_DNA"/>
</dbReference>
<dbReference type="InterPro" id="IPR036525">
    <property type="entry name" value="Tubulin/FtsZ_GTPase_sf"/>
</dbReference>
<dbReference type="SUPFAM" id="SSF55307">
    <property type="entry name" value="Tubulin C-terminal domain-like"/>
    <property type="match status" value="1"/>
</dbReference>
<keyword evidence="4" id="KW-1185">Reference proteome</keyword>
<comment type="caution">
    <text evidence="3">The sequence shown here is derived from an EMBL/GenBank/DDBJ whole genome shotgun (WGS) entry which is preliminary data.</text>
</comment>
<accession>A0AAD5SDA1</accession>
<keyword evidence="2" id="KW-0342">GTP-binding</keyword>
<dbReference type="AlphaFoldDB" id="A0AAD5SDA1"/>
<gene>
    <name evidence="3" type="ORF">HK097_006490</name>
</gene>
<proteinExistence type="predicted"/>